<dbReference type="AlphaFoldDB" id="A0A1G2F4J1"/>
<reference evidence="2 3" key="1">
    <citation type="journal article" date="2016" name="Nat. Commun.">
        <title>Thousands of microbial genomes shed light on interconnected biogeochemical processes in an aquifer system.</title>
        <authorList>
            <person name="Anantharaman K."/>
            <person name="Brown C.T."/>
            <person name="Hug L.A."/>
            <person name="Sharon I."/>
            <person name="Castelle C.J."/>
            <person name="Probst A.J."/>
            <person name="Thomas B.C."/>
            <person name="Singh A."/>
            <person name="Wilkins M.J."/>
            <person name="Karaoz U."/>
            <person name="Brodie E.L."/>
            <person name="Williams K.H."/>
            <person name="Hubbard S.S."/>
            <person name="Banfield J.F."/>
        </authorList>
    </citation>
    <scope>NUCLEOTIDE SEQUENCE [LARGE SCALE GENOMIC DNA]</scope>
</reference>
<evidence type="ECO:0000313" key="3">
    <source>
        <dbReference type="Proteomes" id="UP000177810"/>
    </source>
</evidence>
<comment type="caution">
    <text evidence="2">The sequence shown here is derived from an EMBL/GenBank/DDBJ whole genome shotgun (WGS) entry which is preliminary data.</text>
</comment>
<accession>A0A1G2F4J1</accession>
<feature type="region of interest" description="Disordered" evidence="1">
    <location>
        <begin position="1"/>
        <end position="21"/>
    </location>
</feature>
<evidence type="ECO:0000256" key="1">
    <source>
        <dbReference type="SAM" id="MobiDB-lite"/>
    </source>
</evidence>
<evidence type="ECO:0000313" key="2">
    <source>
        <dbReference type="EMBL" id="OGZ32903.1"/>
    </source>
</evidence>
<dbReference type="EMBL" id="MHMT01000011">
    <property type="protein sequence ID" value="OGZ32903.1"/>
    <property type="molecule type" value="Genomic_DNA"/>
</dbReference>
<protein>
    <submittedName>
        <fullName evidence="2">Uncharacterized protein</fullName>
    </submittedName>
</protein>
<gene>
    <name evidence="2" type="ORF">A2V69_03360</name>
</gene>
<dbReference type="Proteomes" id="UP000177810">
    <property type="component" value="Unassembled WGS sequence"/>
</dbReference>
<dbReference type="STRING" id="1801990.A2V69_03360"/>
<proteinExistence type="predicted"/>
<sequence>MKGPPTHKASARQGGKMGRNNTLINELEEVNCETMTVIYENCGVRKEFTGPKNEAIALVKKIRASEKTMRISQIIHPRAAE</sequence>
<organism evidence="2 3">
    <name type="scientific">Candidatus Portnoybacteria bacterium RBG_13_40_8</name>
    <dbReference type="NCBI Taxonomy" id="1801990"/>
    <lineage>
        <taxon>Bacteria</taxon>
        <taxon>Candidatus Portnoyibacteriota</taxon>
    </lineage>
</organism>
<name>A0A1G2F4J1_9BACT</name>